<gene>
    <name evidence="1" type="ORF">EYB53_025025</name>
</gene>
<dbReference type="Proteomes" id="UP001193081">
    <property type="component" value="Unassembled WGS sequence"/>
</dbReference>
<dbReference type="Pfam" id="PF13540">
    <property type="entry name" value="RCC1_2"/>
    <property type="match status" value="2"/>
</dbReference>
<evidence type="ECO:0000313" key="1">
    <source>
        <dbReference type="EMBL" id="MBP1468996.1"/>
    </source>
</evidence>
<dbReference type="EMBL" id="SIJK02000132">
    <property type="protein sequence ID" value="MBP1468996.1"/>
    <property type="molecule type" value="Genomic_DNA"/>
</dbReference>
<protein>
    <submittedName>
        <fullName evidence="1">Uncharacterized protein</fullName>
    </submittedName>
</protein>
<name>A0ABS4DHS3_9CHLR</name>
<reference evidence="1 2" key="1">
    <citation type="submission" date="2021-03" db="EMBL/GenBank/DDBJ databases">
        <authorList>
            <person name="Grouzdev D.S."/>
        </authorList>
    </citation>
    <scope>NUCLEOTIDE SEQUENCE [LARGE SCALE GENOMIC DNA]</scope>
    <source>
        <strain evidence="1 2">M50-1</strain>
    </source>
</reference>
<proteinExistence type="predicted"/>
<sequence>MVHRRCLSLVLVFLVTLGVSLLVPQPAAMAVPAVLNESSGSSSPVVPEPLSVDLRPAVALGLTNAALPQVIAGGNTTCVINRAGYLFCWGASSAVPAELGVVSQVSVGGSHTCAVTAGGTLRCWGDNGSGQATVPAELGAVSQVSAGDTHTCAVTAGGTLRCWGDNGSGQATV</sequence>
<comment type="caution">
    <text evidence="1">The sequence shown here is derived from an EMBL/GenBank/DDBJ whole genome shotgun (WGS) entry which is preliminary data.</text>
</comment>
<dbReference type="InterPro" id="IPR051553">
    <property type="entry name" value="Ran_GTPase-activating"/>
</dbReference>
<dbReference type="InterPro" id="IPR009091">
    <property type="entry name" value="RCC1/BLIP-II"/>
</dbReference>
<dbReference type="InterPro" id="IPR000408">
    <property type="entry name" value="Reg_chr_condens"/>
</dbReference>
<organism evidence="1 2">
    <name type="scientific">Candidatus Chloroploca mongolica</name>
    <dbReference type="NCBI Taxonomy" id="2528176"/>
    <lineage>
        <taxon>Bacteria</taxon>
        <taxon>Bacillati</taxon>
        <taxon>Chloroflexota</taxon>
        <taxon>Chloroflexia</taxon>
        <taxon>Chloroflexales</taxon>
        <taxon>Chloroflexineae</taxon>
        <taxon>Oscillochloridaceae</taxon>
        <taxon>Candidatus Chloroploca</taxon>
    </lineage>
</organism>
<dbReference type="PANTHER" id="PTHR45982:SF1">
    <property type="entry name" value="REGULATOR OF CHROMOSOME CONDENSATION"/>
    <property type="match status" value="1"/>
</dbReference>
<dbReference type="Gene3D" id="2.130.10.30">
    <property type="entry name" value="Regulator of chromosome condensation 1/beta-lactamase-inhibitor protein II"/>
    <property type="match status" value="1"/>
</dbReference>
<dbReference type="PANTHER" id="PTHR45982">
    <property type="entry name" value="REGULATOR OF CHROMOSOME CONDENSATION"/>
    <property type="match status" value="1"/>
</dbReference>
<feature type="non-terminal residue" evidence="1">
    <location>
        <position position="173"/>
    </location>
</feature>
<evidence type="ECO:0000313" key="2">
    <source>
        <dbReference type="Proteomes" id="UP001193081"/>
    </source>
</evidence>
<dbReference type="PROSITE" id="PS50012">
    <property type="entry name" value="RCC1_3"/>
    <property type="match status" value="2"/>
</dbReference>
<dbReference type="SUPFAM" id="SSF50985">
    <property type="entry name" value="RCC1/BLIP-II"/>
    <property type="match status" value="1"/>
</dbReference>
<accession>A0ABS4DHS3</accession>
<keyword evidence="2" id="KW-1185">Reference proteome</keyword>